<feature type="signal peptide" evidence="2">
    <location>
        <begin position="1"/>
        <end position="20"/>
    </location>
</feature>
<proteinExistence type="predicted"/>
<evidence type="ECO:0000313" key="3">
    <source>
        <dbReference type="EMBL" id="MBM7621738.1"/>
    </source>
</evidence>
<dbReference type="Pfam" id="PF09580">
    <property type="entry name" value="Spore_YhcN_YlaJ"/>
    <property type="match status" value="1"/>
</dbReference>
<comment type="caution">
    <text evidence="3">The sequence shown here is derived from an EMBL/GenBank/DDBJ whole genome shotgun (WGS) entry which is preliminary data.</text>
</comment>
<keyword evidence="3" id="KW-0449">Lipoprotein</keyword>
<feature type="compositionally biased region" description="Basic and acidic residues" evidence="1">
    <location>
        <begin position="197"/>
        <end position="209"/>
    </location>
</feature>
<name>A0ABS2P462_9BACI</name>
<accession>A0ABS2P462</accession>
<dbReference type="RefSeq" id="WP_204418511.1">
    <property type="nucleotide sequence ID" value="NZ_JAFBED010000010.1"/>
</dbReference>
<organism evidence="3 4">
    <name type="scientific">Sutcliffiella tianshenii</name>
    <dbReference type="NCBI Taxonomy" id="1463404"/>
    <lineage>
        <taxon>Bacteria</taxon>
        <taxon>Bacillati</taxon>
        <taxon>Bacillota</taxon>
        <taxon>Bacilli</taxon>
        <taxon>Bacillales</taxon>
        <taxon>Bacillaceae</taxon>
        <taxon>Sutcliffiella</taxon>
    </lineage>
</organism>
<evidence type="ECO:0000256" key="1">
    <source>
        <dbReference type="SAM" id="MobiDB-lite"/>
    </source>
</evidence>
<feature type="compositionally biased region" description="Basic and acidic residues" evidence="1">
    <location>
        <begin position="181"/>
        <end position="190"/>
    </location>
</feature>
<gene>
    <name evidence="3" type="ORF">JOC95_003646</name>
</gene>
<feature type="region of interest" description="Disordered" evidence="1">
    <location>
        <begin position="161"/>
        <end position="209"/>
    </location>
</feature>
<dbReference type="InterPro" id="IPR014247">
    <property type="entry name" value="Spore_lipoprot_YhcN/YlaJ"/>
</dbReference>
<protein>
    <submittedName>
        <fullName evidence="3">YhcN/YlaJ family sporulation lipoprotein</fullName>
    </submittedName>
</protein>
<dbReference type="PROSITE" id="PS51257">
    <property type="entry name" value="PROKAR_LIPOPROTEIN"/>
    <property type="match status" value="1"/>
</dbReference>
<dbReference type="EMBL" id="JAFBED010000010">
    <property type="protein sequence ID" value="MBM7621738.1"/>
    <property type="molecule type" value="Genomic_DNA"/>
</dbReference>
<dbReference type="InterPro" id="IPR019076">
    <property type="entry name" value="Spore_lipoprot_YhcN/YlaJ-like"/>
</dbReference>
<sequence length="209" mass="23272">MKKRLFLLLIAILAVSGCNNQPRNISREEDDKSQIIHVKDSADIHVDRKTGQEVSAHLVELATRVPNVNDATAVVLGPYAVVGIDVNSDLDRGRVSTIKYSVAESLKNDPYGATAVIIADADSFVRLEEMGRDIQRGRPIAGIMEELAEIVGRVMPEIPIDLKEPTAPNPTEQNNSQLPEDQQKQLEQKQQKQSNNQKDEERNKKVEQD</sequence>
<reference evidence="3 4" key="1">
    <citation type="submission" date="2021-01" db="EMBL/GenBank/DDBJ databases">
        <title>Genomic Encyclopedia of Type Strains, Phase IV (KMG-IV): sequencing the most valuable type-strain genomes for metagenomic binning, comparative biology and taxonomic classification.</title>
        <authorList>
            <person name="Goeker M."/>
        </authorList>
    </citation>
    <scope>NUCLEOTIDE SEQUENCE [LARGE SCALE GENOMIC DNA]</scope>
    <source>
        <strain evidence="3 4">DSM 25879</strain>
    </source>
</reference>
<keyword evidence="4" id="KW-1185">Reference proteome</keyword>
<dbReference type="NCBIfam" id="TIGR02898">
    <property type="entry name" value="spore_YhcN_YlaJ"/>
    <property type="match status" value="1"/>
</dbReference>
<keyword evidence="2" id="KW-0732">Signal</keyword>
<evidence type="ECO:0000256" key="2">
    <source>
        <dbReference type="SAM" id="SignalP"/>
    </source>
</evidence>
<evidence type="ECO:0000313" key="4">
    <source>
        <dbReference type="Proteomes" id="UP000737402"/>
    </source>
</evidence>
<dbReference type="Proteomes" id="UP000737402">
    <property type="component" value="Unassembled WGS sequence"/>
</dbReference>
<feature type="chain" id="PRO_5046385127" evidence="2">
    <location>
        <begin position="21"/>
        <end position="209"/>
    </location>
</feature>